<evidence type="ECO:0000313" key="2">
    <source>
        <dbReference type="Proteomes" id="UP000030686"/>
    </source>
</evidence>
<sequence>MATVEVRETDPYAWQGFSPSVGEKVVDVRESMTMNKTRYGMANGLCSKFTHLAIYKEKRLFRVELILCLSMDLYRRVSLSERTGYEQKFATFEVYPKPAFFYSCGVCSWLRCLPGAFDSYISLLFLFVYSNP</sequence>
<name>W6PSF6_PENRF</name>
<dbReference type="Proteomes" id="UP000030686">
    <property type="component" value="Unassembled WGS sequence"/>
</dbReference>
<dbReference type="EMBL" id="HG792015">
    <property type="protein sequence ID" value="CDM27158.1"/>
    <property type="molecule type" value="Genomic_DNA"/>
</dbReference>
<evidence type="ECO:0000313" key="1">
    <source>
        <dbReference type="EMBL" id="CDM27158.1"/>
    </source>
</evidence>
<keyword evidence="2" id="KW-1185">Reference proteome</keyword>
<proteinExistence type="predicted"/>
<gene>
    <name evidence="1" type="ORF">PROQFM164_S01g000967</name>
</gene>
<reference evidence="1" key="1">
    <citation type="journal article" date="2014" name="Nat. Commun.">
        <title>Multiple recent horizontal transfers of a large genomic region in cheese making fungi.</title>
        <authorList>
            <person name="Cheeseman K."/>
            <person name="Ropars J."/>
            <person name="Renault P."/>
            <person name="Dupont J."/>
            <person name="Gouzy J."/>
            <person name="Branca A."/>
            <person name="Abraham A.L."/>
            <person name="Ceppi M."/>
            <person name="Conseiller E."/>
            <person name="Debuchy R."/>
            <person name="Malagnac F."/>
            <person name="Goarin A."/>
            <person name="Silar P."/>
            <person name="Lacoste S."/>
            <person name="Sallet E."/>
            <person name="Bensimon A."/>
            <person name="Giraud T."/>
            <person name="Brygoo Y."/>
        </authorList>
    </citation>
    <scope>NUCLEOTIDE SEQUENCE [LARGE SCALE GENOMIC DNA]</scope>
    <source>
        <strain evidence="1">FM164</strain>
    </source>
</reference>
<accession>W6PSF6</accession>
<dbReference type="OrthoDB" id="97518at2759"/>
<dbReference type="AlphaFoldDB" id="W6PSF6"/>
<protein>
    <submittedName>
        <fullName evidence="1">Genomic scaffold, ProqFM164S01</fullName>
    </submittedName>
</protein>
<organism evidence="1 2">
    <name type="scientific">Penicillium roqueforti (strain FM164)</name>
    <dbReference type="NCBI Taxonomy" id="1365484"/>
    <lineage>
        <taxon>Eukaryota</taxon>
        <taxon>Fungi</taxon>
        <taxon>Dikarya</taxon>
        <taxon>Ascomycota</taxon>
        <taxon>Pezizomycotina</taxon>
        <taxon>Eurotiomycetes</taxon>
        <taxon>Eurotiomycetidae</taxon>
        <taxon>Eurotiales</taxon>
        <taxon>Aspergillaceae</taxon>
        <taxon>Penicillium</taxon>
    </lineage>
</organism>